<organism evidence="4 5">
    <name type="scientific">Bifidobacterium panos</name>
    <dbReference type="NCBI Taxonomy" id="2675321"/>
    <lineage>
        <taxon>Bacteria</taxon>
        <taxon>Bacillati</taxon>
        <taxon>Actinomycetota</taxon>
        <taxon>Actinomycetes</taxon>
        <taxon>Bifidobacteriales</taxon>
        <taxon>Bifidobacteriaceae</taxon>
        <taxon>Bifidobacterium</taxon>
    </lineage>
</organism>
<feature type="chain" id="PRO_5046089779" evidence="2">
    <location>
        <begin position="33"/>
        <end position="283"/>
    </location>
</feature>
<dbReference type="PROSITE" id="PS51257">
    <property type="entry name" value="PROKAR_LIPOPROTEIN"/>
    <property type="match status" value="1"/>
</dbReference>
<feature type="domain" description="Solute-binding protein family 3/N-terminal" evidence="3">
    <location>
        <begin position="46"/>
        <end position="283"/>
    </location>
</feature>
<dbReference type="SMART" id="SM00062">
    <property type="entry name" value="PBPb"/>
    <property type="match status" value="1"/>
</dbReference>
<reference evidence="4 5" key="1">
    <citation type="submission" date="2020-02" db="EMBL/GenBank/DDBJ databases">
        <title>Characterization of phylogenetic diversity of novel bifidobacterial species isolated in Czech ZOOs.</title>
        <authorList>
            <person name="Lugli G.A."/>
            <person name="Vera N.B."/>
            <person name="Ventura M."/>
        </authorList>
    </citation>
    <scope>NUCLEOTIDE SEQUENCE [LARGE SCALE GENOMIC DNA]</scope>
    <source>
        <strain evidence="4 5">DSM 109963</strain>
    </source>
</reference>
<evidence type="ECO:0000256" key="2">
    <source>
        <dbReference type="SAM" id="SignalP"/>
    </source>
</evidence>
<dbReference type="InterPro" id="IPR001638">
    <property type="entry name" value="Solute-binding_3/MltF_N"/>
</dbReference>
<proteinExistence type="predicted"/>
<comment type="caution">
    <text evidence="4">The sequence shown here is derived from an EMBL/GenBank/DDBJ whole genome shotgun (WGS) entry which is preliminary data.</text>
</comment>
<sequence>MMNRRNAMAIRRNRWLAAAVAALLAFVFVALAGGCGMPSLTGGNGTLTVGVRADVMGFGYYNEKTHKYYGMEIDLANEMADRMGYSDVKFVTVTPDTRKEMLQNGQVDALVACYSISDHRKENVDFSPAYYTSTVQMMVENSSLITDINGLKGRYIGTRAGTDTAAILVKKLAEIGFSDGNPLQANDDNSDVQFDNFHLLQYPSYQELSDALESGAVGAIALDSAIAKTYLNDERSTLSDFSINPEEYGVATKKDSALSATVTTTIQNMLDDGTINRFIDKWD</sequence>
<dbReference type="Proteomes" id="UP000553756">
    <property type="component" value="Unassembled WGS sequence"/>
</dbReference>
<protein>
    <submittedName>
        <fullName evidence="4">Amino acid ABC transporter substrate-binding protein</fullName>
    </submittedName>
</protein>
<dbReference type="SUPFAM" id="SSF53850">
    <property type="entry name" value="Periplasmic binding protein-like II"/>
    <property type="match status" value="1"/>
</dbReference>
<dbReference type="PANTHER" id="PTHR35936">
    <property type="entry name" value="MEMBRANE-BOUND LYTIC MUREIN TRANSGLYCOSYLASE F"/>
    <property type="match status" value="1"/>
</dbReference>
<dbReference type="Gene3D" id="3.40.190.10">
    <property type="entry name" value="Periplasmic binding protein-like II"/>
    <property type="match status" value="2"/>
</dbReference>
<evidence type="ECO:0000313" key="4">
    <source>
        <dbReference type="EMBL" id="NMN02111.1"/>
    </source>
</evidence>
<accession>A0ABX1SZ83</accession>
<name>A0ABX1SZ83_9BIFI</name>
<dbReference type="PANTHER" id="PTHR35936:SF34">
    <property type="entry name" value="ABC TRANSPORTER EXTRACELLULAR-BINDING PROTEIN YCKB-RELATED"/>
    <property type="match status" value="1"/>
</dbReference>
<keyword evidence="5" id="KW-1185">Reference proteome</keyword>
<evidence type="ECO:0000313" key="5">
    <source>
        <dbReference type="Proteomes" id="UP000553756"/>
    </source>
</evidence>
<dbReference type="Pfam" id="PF00497">
    <property type="entry name" value="SBP_bac_3"/>
    <property type="match status" value="1"/>
</dbReference>
<evidence type="ECO:0000259" key="3">
    <source>
        <dbReference type="SMART" id="SM00062"/>
    </source>
</evidence>
<feature type="signal peptide" evidence="2">
    <location>
        <begin position="1"/>
        <end position="32"/>
    </location>
</feature>
<gene>
    <name evidence="4" type="ORF">G1C94_0733</name>
</gene>
<dbReference type="EMBL" id="JAAIIJ010000014">
    <property type="protein sequence ID" value="NMN02111.1"/>
    <property type="molecule type" value="Genomic_DNA"/>
</dbReference>
<keyword evidence="1 2" id="KW-0732">Signal</keyword>
<evidence type="ECO:0000256" key="1">
    <source>
        <dbReference type="ARBA" id="ARBA00022729"/>
    </source>
</evidence>